<comment type="similarity">
    <text evidence="1">Belongs to the MscS (TC 1.A.23) family.</text>
</comment>
<keyword evidence="1" id="KW-0472">Membrane</keyword>
<feature type="transmembrane region" description="Helical" evidence="1">
    <location>
        <begin position="80"/>
        <end position="101"/>
    </location>
</feature>
<keyword evidence="1" id="KW-1133">Transmembrane helix</keyword>
<sequence>MNEGKPWLDVLLQAMSGAWKSVLAFLPELAGAVLLVVAGWLVARLLRAGTVRVARTLDRAMAVVSRRRGKPAPTVSGAEVLGGAVFWAVILVFLTAATQVLALETFGIWLNRLLAYLPTLLTGGLILVAGFFISTLSRDLVVATAPAGPAQSVLMGRAVQWAILLTALVLGADQIGVEITFLVILTGVVAAAVGGGLALAVSLGSVDLVRNLVGARHLQARLRIGDRVRMGGHEGRVLELTATGLVLDCPEGRVHLPARTFHEEAVTLLGSETDHG</sequence>
<proteinExistence type="inferred from homology"/>
<dbReference type="Proteomes" id="UP001575181">
    <property type="component" value="Unassembled WGS sequence"/>
</dbReference>
<dbReference type="InterPro" id="IPR006685">
    <property type="entry name" value="MscS_channel_2nd"/>
</dbReference>
<dbReference type="EMBL" id="JBGUAW010000003">
    <property type="protein sequence ID" value="MFA9460151.1"/>
    <property type="molecule type" value="Genomic_DNA"/>
</dbReference>
<keyword evidence="1" id="KW-1003">Cell membrane</keyword>
<evidence type="ECO:0000256" key="1">
    <source>
        <dbReference type="RuleBase" id="RU369025"/>
    </source>
</evidence>
<keyword evidence="1" id="KW-0407">Ion channel</keyword>
<comment type="function">
    <text evidence="1">Mechanosensitive channel that participates in the regulation of osmotic pressure changes within the cell, opening in response to stretch forces in the membrane lipid bilayer, without the need for other proteins. Contributes to normal resistance to hypoosmotic shock. Forms an ion channel of 1.0 nanosiemens conductance with a slight preference for anions.</text>
</comment>
<name>A0ABV4TU96_9GAMM</name>
<keyword evidence="1" id="KW-0406">Ion transport</keyword>
<dbReference type="PANTHER" id="PTHR30221">
    <property type="entry name" value="SMALL-CONDUCTANCE MECHANOSENSITIVE CHANNEL"/>
    <property type="match status" value="1"/>
</dbReference>
<feature type="transmembrane region" description="Helical" evidence="1">
    <location>
        <begin position="179"/>
        <end position="203"/>
    </location>
</feature>
<dbReference type="RefSeq" id="WP_373654939.1">
    <property type="nucleotide sequence ID" value="NZ_JBGUAW010000003.1"/>
</dbReference>
<protein>
    <recommendedName>
        <fullName evidence="1">Small-conductance mechanosensitive channel</fullName>
    </recommendedName>
</protein>
<evidence type="ECO:0000313" key="3">
    <source>
        <dbReference type="EMBL" id="MFA9460151.1"/>
    </source>
</evidence>
<dbReference type="Pfam" id="PF05552">
    <property type="entry name" value="MS_channel_1st_1"/>
    <property type="match status" value="2"/>
</dbReference>
<comment type="subcellular location">
    <subcellularLocation>
        <location evidence="1">Cell inner membrane</location>
        <topology evidence="1">Multi-pass membrane protein</topology>
    </subcellularLocation>
</comment>
<gene>
    <name evidence="3" type="ORF">ACERLL_04865</name>
</gene>
<keyword evidence="4" id="KW-1185">Reference proteome</keyword>
<keyword evidence="1" id="KW-0812">Transmembrane</keyword>
<feature type="transmembrane region" description="Helical" evidence="1">
    <location>
        <begin position="21"/>
        <end position="43"/>
    </location>
</feature>
<feature type="transmembrane region" description="Helical" evidence="1">
    <location>
        <begin position="154"/>
        <end position="172"/>
    </location>
</feature>
<evidence type="ECO:0000313" key="4">
    <source>
        <dbReference type="Proteomes" id="UP001575181"/>
    </source>
</evidence>
<dbReference type="Pfam" id="PF00924">
    <property type="entry name" value="MS_channel_2nd"/>
    <property type="match status" value="1"/>
</dbReference>
<accession>A0ABV4TU96</accession>
<feature type="domain" description="Mechanosensitive ion channel MscS" evidence="2">
    <location>
        <begin position="219"/>
        <end position="262"/>
    </location>
</feature>
<comment type="caution">
    <text evidence="3">The sequence shown here is derived from an EMBL/GenBank/DDBJ whole genome shotgun (WGS) entry which is preliminary data.</text>
</comment>
<keyword evidence="1" id="KW-0813">Transport</keyword>
<dbReference type="InterPro" id="IPR008910">
    <property type="entry name" value="MSC_TM_helix"/>
</dbReference>
<organism evidence="3 4">
    <name type="scientific">Thiohalorhabdus methylotrophus</name>
    <dbReference type="NCBI Taxonomy" id="3242694"/>
    <lineage>
        <taxon>Bacteria</taxon>
        <taxon>Pseudomonadati</taxon>
        <taxon>Pseudomonadota</taxon>
        <taxon>Gammaproteobacteria</taxon>
        <taxon>Thiohalorhabdales</taxon>
        <taxon>Thiohalorhabdaceae</taxon>
        <taxon>Thiohalorhabdus</taxon>
    </lineage>
</organism>
<comment type="caution">
    <text evidence="1">Lacks conserved residue(s) required for the propagation of feature annotation.</text>
</comment>
<keyword evidence="1" id="KW-0997">Cell inner membrane</keyword>
<dbReference type="InterPro" id="IPR045275">
    <property type="entry name" value="MscS_archaea/bacteria_type"/>
</dbReference>
<evidence type="ECO:0000259" key="2">
    <source>
        <dbReference type="Pfam" id="PF00924"/>
    </source>
</evidence>
<feature type="transmembrane region" description="Helical" evidence="1">
    <location>
        <begin position="113"/>
        <end position="134"/>
    </location>
</feature>
<comment type="subunit">
    <text evidence="1">Homoheptamer.</text>
</comment>
<dbReference type="PANTHER" id="PTHR30221:SF1">
    <property type="entry name" value="SMALL-CONDUCTANCE MECHANOSENSITIVE CHANNEL"/>
    <property type="match status" value="1"/>
</dbReference>
<reference evidence="3 4" key="1">
    <citation type="submission" date="2024-08" db="EMBL/GenBank/DDBJ databases">
        <title>Whole-genome sequencing of halo(alkali)philic microorganisms from hypersaline lakes.</title>
        <authorList>
            <person name="Sorokin D.Y."/>
            <person name="Merkel A.Y."/>
            <person name="Messina E."/>
            <person name="Yakimov M."/>
        </authorList>
    </citation>
    <scope>NUCLEOTIDE SEQUENCE [LARGE SCALE GENOMIC DNA]</scope>
    <source>
        <strain evidence="3 4">Cl-TMA</strain>
    </source>
</reference>